<protein>
    <submittedName>
        <fullName evidence="2">ImuA family protein</fullName>
    </submittedName>
</protein>
<dbReference type="RefSeq" id="WP_377381947.1">
    <property type="nucleotide sequence ID" value="NZ_JBHSSW010000066.1"/>
</dbReference>
<sequence length="249" mass="27107">MGKMDQIHPAVFRFGDASEAAGSQAGHSFPFGLGESGLHEVCESRFGDLAALSGFVLATAQLRSGAIAWIGQRVLSSEHGTLMMAGQASLRRDCRHILSIRTQTLSHSLWALEEVICSAAVGAVIAELEQPDFTASRRLLLASERYGVPVILLLPFRAEGATAATARWRVQPEPSSFNRFDPHAPGNARWCAQLERSRMAPDQVGRRFYVELDHETLSLRMVSGMATHAPASRPKRKDKGNSETIRATG</sequence>
<accession>A0ABW1SEW9</accession>
<feature type="region of interest" description="Disordered" evidence="1">
    <location>
        <begin position="224"/>
        <end position="249"/>
    </location>
</feature>
<evidence type="ECO:0000313" key="2">
    <source>
        <dbReference type="EMBL" id="MFC6200068.1"/>
    </source>
</evidence>
<dbReference type="Gene3D" id="3.40.50.300">
    <property type="entry name" value="P-loop containing nucleotide triphosphate hydrolases"/>
    <property type="match status" value="1"/>
</dbReference>
<comment type="caution">
    <text evidence="2">The sequence shown here is derived from an EMBL/GenBank/DDBJ whole genome shotgun (WGS) entry which is preliminary data.</text>
</comment>
<dbReference type="EMBL" id="JBHSSW010000066">
    <property type="protein sequence ID" value="MFC6200068.1"/>
    <property type="molecule type" value="Genomic_DNA"/>
</dbReference>
<reference evidence="3" key="1">
    <citation type="journal article" date="2019" name="Int. J. Syst. Evol. Microbiol.">
        <title>The Global Catalogue of Microorganisms (GCM) 10K type strain sequencing project: providing services to taxonomists for standard genome sequencing and annotation.</title>
        <authorList>
            <consortium name="The Broad Institute Genomics Platform"/>
            <consortium name="The Broad Institute Genome Sequencing Center for Infectious Disease"/>
            <person name="Wu L."/>
            <person name="Ma J."/>
        </authorList>
    </citation>
    <scope>NUCLEOTIDE SEQUENCE [LARGE SCALE GENOMIC DNA]</scope>
    <source>
        <strain evidence="3">CGMCC-1.15741</strain>
    </source>
</reference>
<dbReference type="InterPro" id="IPR027417">
    <property type="entry name" value="P-loop_NTPase"/>
</dbReference>
<dbReference type="Proteomes" id="UP001596303">
    <property type="component" value="Unassembled WGS sequence"/>
</dbReference>
<dbReference type="SUPFAM" id="SSF52540">
    <property type="entry name" value="P-loop containing nucleoside triphosphate hydrolases"/>
    <property type="match status" value="1"/>
</dbReference>
<keyword evidence="3" id="KW-1185">Reference proteome</keyword>
<evidence type="ECO:0000256" key="1">
    <source>
        <dbReference type="SAM" id="MobiDB-lite"/>
    </source>
</evidence>
<organism evidence="2 3">
    <name type="scientific">Ponticaulis profundi</name>
    <dbReference type="NCBI Taxonomy" id="2665222"/>
    <lineage>
        <taxon>Bacteria</taxon>
        <taxon>Pseudomonadati</taxon>
        <taxon>Pseudomonadota</taxon>
        <taxon>Alphaproteobacteria</taxon>
        <taxon>Hyphomonadales</taxon>
        <taxon>Hyphomonadaceae</taxon>
        <taxon>Ponticaulis</taxon>
    </lineage>
</organism>
<proteinExistence type="predicted"/>
<name>A0ABW1SEW9_9PROT</name>
<evidence type="ECO:0000313" key="3">
    <source>
        <dbReference type="Proteomes" id="UP001596303"/>
    </source>
</evidence>
<gene>
    <name evidence="2" type="ORF">ACFQDM_18495</name>
</gene>